<keyword evidence="3" id="KW-1185">Reference proteome</keyword>
<dbReference type="Proteomes" id="UP000198282">
    <property type="component" value="Unassembled WGS sequence"/>
</dbReference>
<accession>A0A239B267</accession>
<gene>
    <name evidence="2" type="ORF">SAMN05216276_1002311</name>
</gene>
<name>A0A239B267_9ACTN</name>
<evidence type="ECO:0000313" key="3">
    <source>
        <dbReference type="Proteomes" id="UP000198282"/>
    </source>
</evidence>
<dbReference type="EMBL" id="FZOD01000002">
    <property type="protein sequence ID" value="SNS01967.1"/>
    <property type="molecule type" value="Genomic_DNA"/>
</dbReference>
<evidence type="ECO:0000313" key="2">
    <source>
        <dbReference type="EMBL" id="SNS01967.1"/>
    </source>
</evidence>
<feature type="chain" id="PRO_5013394259" evidence="1">
    <location>
        <begin position="27"/>
        <end position="117"/>
    </location>
</feature>
<organism evidence="2 3">
    <name type="scientific">Streptosporangium subroseum</name>
    <dbReference type="NCBI Taxonomy" id="106412"/>
    <lineage>
        <taxon>Bacteria</taxon>
        <taxon>Bacillati</taxon>
        <taxon>Actinomycetota</taxon>
        <taxon>Actinomycetes</taxon>
        <taxon>Streptosporangiales</taxon>
        <taxon>Streptosporangiaceae</taxon>
        <taxon>Streptosporangium</taxon>
    </lineage>
</organism>
<dbReference type="AlphaFoldDB" id="A0A239B267"/>
<keyword evidence="1" id="KW-0732">Signal</keyword>
<sequence length="117" mass="12052">MYGKRLLIASPLIAALAFGTVGISQASVVQTSAAPKSVSAGDSHIAAPLNVAPPRCRRAFNGQLRELCSSGWNEGYTAGKASCGNQLNSNKNFSPAMQDTAYLHGYDGGFAAGKATC</sequence>
<feature type="signal peptide" evidence="1">
    <location>
        <begin position="1"/>
        <end position="26"/>
    </location>
</feature>
<protein>
    <submittedName>
        <fullName evidence="2">Uncharacterized protein</fullName>
    </submittedName>
</protein>
<proteinExistence type="predicted"/>
<reference evidence="2 3" key="1">
    <citation type="submission" date="2017-06" db="EMBL/GenBank/DDBJ databases">
        <authorList>
            <person name="Kim H.J."/>
            <person name="Triplett B.A."/>
        </authorList>
    </citation>
    <scope>NUCLEOTIDE SEQUENCE [LARGE SCALE GENOMIC DNA]</scope>
    <source>
        <strain evidence="2 3">CGMCC 4.2132</strain>
    </source>
</reference>
<evidence type="ECO:0000256" key="1">
    <source>
        <dbReference type="SAM" id="SignalP"/>
    </source>
</evidence>